<protein>
    <submittedName>
        <fullName evidence="2">Histidine kinase</fullName>
    </submittedName>
</protein>
<dbReference type="InterPro" id="IPR013655">
    <property type="entry name" value="PAS_fold_3"/>
</dbReference>
<keyword evidence="2" id="KW-0808">Transferase</keyword>
<dbReference type="EMBL" id="CP029553">
    <property type="protein sequence ID" value="AWN46149.1"/>
    <property type="molecule type" value="Genomic_DNA"/>
</dbReference>
<dbReference type="Gene3D" id="3.30.450.20">
    <property type="entry name" value="PAS domain"/>
    <property type="match status" value="1"/>
</dbReference>
<name>A0A2U8WJ69_9HYPH</name>
<dbReference type="GO" id="GO:0003677">
    <property type="term" value="F:DNA binding"/>
    <property type="evidence" value="ECO:0007669"/>
    <property type="project" value="InterPro"/>
</dbReference>
<organism evidence="2 3">
    <name type="scientific">Methylobacterium terrae</name>
    <dbReference type="NCBI Taxonomy" id="2202827"/>
    <lineage>
        <taxon>Bacteria</taxon>
        <taxon>Pseudomonadati</taxon>
        <taxon>Pseudomonadota</taxon>
        <taxon>Alphaproteobacteria</taxon>
        <taxon>Hyphomicrobiales</taxon>
        <taxon>Methylobacteriaceae</taxon>
        <taxon>Methylobacterium</taxon>
    </lineage>
</organism>
<dbReference type="Proteomes" id="UP000245444">
    <property type="component" value="Chromosome"/>
</dbReference>
<dbReference type="SUPFAM" id="SSF55785">
    <property type="entry name" value="PYP-like sensor domain (PAS domain)"/>
    <property type="match status" value="1"/>
</dbReference>
<gene>
    <name evidence="2" type="ORF">DK419_07335</name>
</gene>
<dbReference type="CDD" id="cd00130">
    <property type="entry name" value="PAS"/>
    <property type="match status" value="1"/>
</dbReference>
<dbReference type="InterPro" id="IPR000014">
    <property type="entry name" value="PAS"/>
</dbReference>
<evidence type="ECO:0000313" key="2">
    <source>
        <dbReference type="EMBL" id="AWN46149.1"/>
    </source>
</evidence>
<dbReference type="Pfam" id="PF08447">
    <property type="entry name" value="PAS_3"/>
    <property type="match status" value="1"/>
</dbReference>
<evidence type="ECO:0000259" key="1">
    <source>
        <dbReference type="PROSITE" id="PS50112"/>
    </source>
</evidence>
<sequence length="345" mass="38141">MDAVNLKSYSHAFQHIIEECGLAGSWHWSFASGEQRWSPGFFRLLGLTPDLAAAYDLFVDLVHPDDRGRLPSPSEIRHGVLAPHETVRLIRPSGEMRTLSVVSELRVSPEGRPLSARGVALDITDGERLRRMQVAEQRQRHALYLTSYTATYSLGPDLVHDFPTEVAQVHGLTMEEIQVDPFLMVVPGERDALRNRGWEMHDDHARFQATAHERLANGEVLRFRLVGVPVWSGTGEYRGWTGMKYPILQSGVSVSGRDAAEGPGLRLALEQAVRGRHLRAARALLDWSMTTLAAAGGLSLSTVRRLEEDAEGQGSRSRHKAVAALREAGIRFIAMDDGTLAVAKC</sequence>
<keyword evidence="2" id="KW-0418">Kinase</keyword>
<dbReference type="InterPro" id="IPR035965">
    <property type="entry name" value="PAS-like_dom_sf"/>
</dbReference>
<proteinExistence type="predicted"/>
<dbReference type="PROSITE" id="PS50112">
    <property type="entry name" value="PAS"/>
    <property type="match status" value="1"/>
</dbReference>
<dbReference type="Gene3D" id="1.10.260.40">
    <property type="entry name" value="lambda repressor-like DNA-binding domains"/>
    <property type="match status" value="1"/>
</dbReference>
<dbReference type="RefSeq" id="WP_109958501.1">
    <property type="nucleotide sequence ID" value="NZ_CP029553.1"/>
</dbReference>
<dbReference type="Gene3D" id="2.10.70.100">
    <property type="match status" value="1"/>
</dbReference>
<keyword evidence="3" id="KW-1185">Reference proteome</keyword>
<dbReference type="OrthoDB" id="3782725at2"/>
<reference evidence="2 3" key="1">
    <citation type="submission" date="2018-05" db="EMBL/GenBank/DDBJ databases">
        <title>Complete Genome Sequence of Methylobacterium sp. 17Sr1-28.</title>
        <authorList>
            <person name="Srinivasan S."/>
        </authorList>
    </citation>
    <scope>NUCLEOTIDE SEQUENCE [LARGE SCALE GENOMIC DNA]</scope>
    <source>
        <strain evidence="2 3">17Sr1-28</strain>
    </source>
</reference>
<dbReference type="GO" id="GO:0016301">
    <property type="term" value="F:kinase activity"/>
    <property type="evidence" value="ECO:0007669"/>
    <property type="project" value="UniProtKB-KW"/>
</dbReference>
<dbReference type="InterPro" id="IPR010982">
    <property type="entry name" value="Lambda_DNA-bd_dom_sf"/>
</dbReference>
<feature type="domain" description="PAS" evidence="1">
    <location>
        <begin position="37"/>
        <end position="70"/>
    </location>
</feature>
<dbReference type="AlphaFoldDB" id="A0A2U8WJ69"/>
<dbReference type="KEGG" id="mtea:DK419_07335"/>
<accession>A0A2U8WJ69</accession>
<evidence type="ECO:0000313" key="3">
    <source>
        <dbReference type="Proteomes" id="UP000245444"/>
    </source>
</evidence>